<feature type="transmembrane region" description="Helical" evidence="7">
    <location>
        <begin position="171"/>
        <end position="189"/>
    </location>
</feature>
<evidence type="ECO:0000256" key="3">
    <source>
        <dbReference type="ARBA" id="ARBA00022475"/>
    </source>
</evidence>
<dbReference type="GO" id="GO:0055085">
    <property type="term" value="P:transmembrane transport"/>
    <property type="evidence" value="ECO:0007669"/>
    <property type="project" value="InterPro"/>
</dbReference>
<dbReference type="InterPro" id="IPR045621">
    <property type="entry name" value="BPD_transp_1_N"/>
</dbReference>
<comment type="subcellular location">
    <subcellularLocation>
        <location evidence="1">Cell membrane</location>
        <topology evidence="1">Multi-pass membrane protein</topology>
    </subcellularLocation>
</comment>
<dbReference type="Pfam" id="PF00528">
    <property type="entry name" value="BPD_transp_1"/>
    <property type="match status" value="1"/>
</dbReference>
<keyword evidence="3" id="KW-1003">Cell membrane</keyword>
<dbReference type="InterPro" id="IPR035906">
    <property type="entry name" value="MetI-like_sf"/>
</dbReference>
<feature type="transmembrane region" description="Helical" evidence="7">
    <location>
        <begin position="89"/>
        <end position="118"/>
    </location>
</feature>
<evidence type="ECO:0000256" key="1">
    <source>
        <dbReference type="ARBA" id="ARBA00004651"/>
    </source>
</evidence>
<dbReference type="CDD" id="cd06261">
    <property type="entry name" value="TM_PBP2"/>
    <property type="match status" value="1"/>
</dbReference>
<dbReference type="PANTHER" id="PTHR30465">
    <property type="entry name" value="INNER MEMBRANE ABC TRANSPORTER"/>
    <property type="match status" value="1"/>
</dbReference>
<evidence type="ECO:0000256" key="7">
    <source>
        <dbReference type="SAM" id="Phobius"/>
    </source>
</evidence>
<evidence type="ECO:0000256" key="6">
    <source>
        <dbReference type="ARBA" id="ARBA00023136"/>
    </source>
</evidence>
<evidence type="ECO:0000259" key="8">
    <source>
        <dbReference type="PROSITE" id="PS50928"/>
    </source>
</evidence>
<keyword evidence="4 7" id="KW-0812">Transmembrane</keyword>
<keyword evidence="2" id="KW-0813">Transport</keyword>
<dbReference type="PANTHER" id="PTHR30465:SF74">
    <property type="entry name" value="OLIGOPEPTIDE TRANSPORT SYSTEM PERMEASE PROTEIN OPPB"/>
    <property type="match status" value="1"/>
</dbReference>
<dbReference type="Gene3D" id="1.10.3720.10">
    <property type="entry name" value="MetI-like"/>
    <property type="match status" value="1"/>
</dbReference>
<dbReference type="GO" id="GO:0005886">
    <property type="term" value="C:plasma membrane"/>
    <property type="evidence" value="ECO:0007669"/>
    <property type="project" value="UniProtKB-SubCell"/>
</dbReference>
<dbReference type="AlphaFoldDB" id="A0A381UW65"/>
<evidence type="ECO:0000256" key="5">
    <source>
        <dbReference type="ARBA" id="ARBA00022989"/>
    </source>
</evidence>
<sequence length="307" mass="33737">MIKLIIKRLLVAIPTLIVIIAFVFILMRLAPGGPFTSERALPPEIEKNIQAAYNLDKSIPEQFLIYVSNITKGDFGPSFKYKDFTVNELILSGFPVSLTLGLSSIIVALFLGVFLGTVAGIKRNTYFDHIIMSVSLIGICVPSFVLAPILSLFFGLYLGLLPISGWNNGNILNLILPITALSLPQIAVISRMMRASTIETLNSNFIKTARSKGLSQKIIIRKHVLRESILPIIDYLAPASAGLMTGSIIIEQIFGLPGIGRYFVVGALQRDYTLVSGVMILYATLLIILILFSDILRAFLDPRVKLK</sequence>
<evidence type="ECO:0000256" key="2">
    <source>
        <dbReference type="ARBA" id="ARBA00022448"/>
    </source>
</evidence>
<feature type="transmembrane region" description="Helical" evidence="7">
    <location>
        <begin position="232"/>
        <end position="254"/>
    </location>
</feature>
<organism evidence="9">
    <name type="scientific">marine metagenome</name>
    <dbReference type="NCBI Taxonomy" id="408172"/>
    <lineage>
        <taxon>unclassified sequences</taxon>
        <taxon>metagenomes</taxon>
        <taxon>ecological metagenomes</taxon>
    </lineage>
</organism>
<protein>
    <recommendedName>
        <fullName evidence="8">ABC transmembrane type-1 domain-containing protein</fullName>
    </recommendedName>
</protein>
<proteinExistence type="predicted"/>
<name>A0A381UW65_9ZZZZ</name>
<accession>A0A381UW65</accession>
<feature type="transmembrane region" description="Helical" evidence="7">
    <location>
        <begin position="274"/>
        <end position="300"/>
    </location>
</feature>
<feature type="transmembrane region" description="Helical" evidence="7">
    <location>
        <begin position="130"/>
        <end position="159"/>
    </location>
</feature>
<keyword evidence="6 7" id="KW-0472">Membrane</keyword>
<reference evidence="9" key="1">
    <citation type="submission" date="2018-05" db="EMBL/GenBank/DDBJ databases">
        <authorList>
            <person name="Lanie J.A."/>
            <person name="Ng W.-L."/>
            <person name="Kazmierczak K.M."/>
            <person name="Andrzejewski T.M."/>
            <person name="Davidsen T.M."/>
            <person name="Wayne K.J."/>
            <person name="Tettelin H."/>
            <person name="Glass J.I."/>
            <person name="Rusch D."/>
            <person name="Podicherti R."/>
            <person name="Tsui H.-C.T."/>
            <person name="Winkler M.E."/>
        </authorList>
    </citation>
    <scope>NUCLEOTIDE SEQUENCE</scope>
</reference>
<evidence type="ECO:0000313" key="9">
    <source>
        <dbReference type="EMBL" id="SVA32365.1"/>
    </source>
</evidence>
<dbReference type="SUPFAM" id="SSF161098">
    <property type="entry name" value="MetI-like"/>
    <property type="match status" value="1"/>
</dbReference>
<keyword evidence="5 7" id="KW-1133">Transmembrane helix</keyword>
<feature type="domain" description="ABC transmembrane type-1" evidence="8">
    <location>
        <begin position="94"/>
        <end position="291"/>
    </location>
</feature>
<dbReference type="Pfam" id="PF19300">
    <property type="entry name" value="BPD_transp_1_N"/>
    <property type="match status" value="1"/>
</dbReference>
<dbReference type="PROSITE" id="PS50928">
    <property type="entry name" value="ABC_TM1"/>
    <property type="match status" value="1"/>
</dbReference>
<gene>
    <name evidence="9" type="ORF">METZ01_LOCUS85219</name>
</gene>
<feature type="transmembrane region" description="Helical" evidence="7">
    <location>
        <begin position="9"/>
        <end position="30"/>
    </location>
</feature>
<dbReference type="EMBL" id="UINC01007267">
    <property type="protein sequence ID" value="SVA32365.1"/>
    <property type="molecule type" value="Genomic_DNA"/>
</dbReference>
<dbReference type="InterPro" id="IPR000515">
    <property type="entry name" value="MetI-like"/>
</dbReference>
<evidence type="ECO:0000256" key="4">
    <source>
        <dbReference type="ARBA" id="ARBA00022692"/>
    </source>
</evidence>